<gene>
    <name evidence="1" type="ORF">HMPREF9967_0392</name>
</gene>
<organism evidence="1 2">
    <name type="scientific">Streptococcus infantis SK1076</name>
    <dbReference type="NCBI Taxonomy" id="1005705"/>
    <lineage>
        <taxon>Bacteria</taxon>
        <taxon>Bacillati</taxon>
        <taxon>Bacillota</taxon>
        <taxon>Bacilli</taxon>
        <taxon>Lactobacillales</taxon>
        <taxon>Streptococcaceae</taxon>
        <taxon>Streptococcus</taxon>
    </lineage>
</organism>
<dbReference type="EMBL" id="AFNN01000023">
    <property type="protein sequence ID" value="EGL85165.1"/>
    <property type="molecule type" value="Genomic_DNA"/>
</dbReference>
<dbReference type="AlphaFoldDB" id="F5W1I3"/>
<dbReference type="Proteomes" id="UP000010138">
    <property type="component" value="Unassembled WGS sequence"/>
</dbReference>
<accession>F5W1I3</accession>
<evidence type="ECO:0000313" key="1">
    <source>
        <dbReference type="EMBL" id="EGL85165.1"/>
    </source>
</evidence>
<evidence type="ECO:0000313" key="2">
    <source>
        <dbReference type="Proteomes" id="UP000010138"/>
    </source>
</evidence>
<sequence length="84" mass="9905">MKKTSQNKRPKLNLKKELAEFDKQQKELAKYGIESHDDRNEKIGFVHQSNAITDYKDGNYEEAKKVLLKLWKNIIFILLVELSI</sequence>
<comment type="caution">
    <text evidence="1">The sequence shown here is derived from an EMBL/GenBank/DDBJ whole genome shotgun (WGS) entry which is preliminary data.</text>
</comment>
<reference evidence="1 2" key="1">
    <citation type="submission" date="2011-04" db="EMBL/GenBank/DDBJ databases">
        <authorList>
            <person name="Durkin A.S."/>
            <person name="Radune D."/>
            <person name="Hostetler J."/>
            <person name="Torralba M."/>
            <person name="Gillis M."/>
            <person name="Methe B."/>
            <person name="Sutton G."/>
            <person name="Nelson K.E."/>
        </authorList>
    </citation>
    <scope>NUCLEOTIDE SEQUENCE [LARGE SCALE GENOMIC DNA]</scope>
    <source>
        <strain evidence="1 2">SK1076</strain>
    </source>
</reference>
<proteinExistence type="predicted"/>
<name>F5W1I3_9STRE</name>
<dbReference type="RefSeq" id="WP_006151005.1">
    <property type="nucleotide sequence ID" value="NZ_AFNN01000023.1"/>
</dbReference>
<protein>
    <submittedName>
        <fullName evidence="1">Uncharacterized protein</fullName>
    </submittedName>
</protein>